<evidence type="ECO:0000256" key="1">
    <source>
        <dbReference type="ARBA" id="ARBA00022747"/>
    </source>
</evidence>
<dbReference type="InterPro" id="IPR021810">
    <property type="entry name" value="T1RH-like_C"/>
</dbReference>
<reference evidence="3" key="1">
    <citation type="submission" date="2014-02" db="EMBL/GenBank/DDBJ databases">
        <title>Expanding our view of genomic diversity in Candidatus Accumulibacter clades.</title>
        <authorList>
            <person name="Skennerton C.T."/>
            <person name="Barr J.J."/>
            <person name="Slater F.R."/>
            <person name="Bond P.L."/>
            <person name="Tyson G.W."/>
        </authorList>
    </citation>
    <scope>NUCLEOTIDE SEQUENCE [LARGE SCALE GENOMIC DNA]</scope>
</reference>
<evidence type="ECO:0000259" key="2">
    <source>
        <dbReference type="Pfam" id="PF11867"/>
    </source>
</evidence>
<keyword evidence="1" id="KW-0680">Restriction system</keyword>
<evidence type="ECO:0000313" key="4">
    <source>
        <dbReference type="Proteomes" id="UP000021315"/>
    </source>
</evidence>
<evidence type="ECO:0000313" key="3">
    <source>
        <dbReference type="EMBL" id="KFB75377.1"/>
    </source>
</evidence>
<organism evidence="3 4">
    <name type="scientific">Candidatus Accumulibacter cognatus</name>
    <dbReference type="NCBI Taxonomy" id="2954383"/>
    <lineage>
        <taxon>Bacteria</taxon>
        <taxon>Pseudomonadati</taxon>
        <taxon>Pseudomonadota</taxon>
        <taxon>Betaproteobacteria</taxon>
        <taxon>Candidatus Accumulibacter</taxon>
    </lineage>
</organism>
<dbReference type="AlphaFoldDB" id="A0A080M275"/>
<dbReference type="PANTHER" id="PTHR30195">
    <property type="entry name" value="TYPE I SITE-SPECIFIC DEOXYRIBONUCLEASE PROTEIN SUBUNIT M AND R"/>
    <property type="match status" value="1"/>
</dbReference>
<keyword evidence="4" id="KW-1185">Reference proteome</keyword>
<dbReference type="STRING" id="1453999.AW06_003595"/>
<dbReference type="Pfam" id="PF11867">
    <property type="entry name" value="T1RH-like_C"/>
    <property type="match status" value="1"/>
</dbReference>
<sequence>MNESQPGLDEKFKDTDDPLRRDFFAHGRLVSTLYRAVKPDPSALEFASRVACLTTLAEAIRAKLNLNPPDFSQVMGQINGLLDESITGHEIRQSGPPALDLSKINFEALAQRFKESKHKNTDLEVLKAAIYVQLEKMIQLNRTRADFTEKFEALIESYNAGSCSIEELVKLSNSLNDEQERHVRENMSEEELVIFDILTRPAPELTTEERAEVKKAARELLTQLKALLVLNWRQKSTARSQLKLTIEDTTTVCRVPTRQTCITRNARRLVDRPQQSADFIR</sequence>
<dbReference type="RefSeq" id="WP_273704797.1">
    <property type="nucleotide sequence ID" value="NZ_JDST02000091.1"/>
</dbReference>
<protein>
    <recommendedName>
        <fullName evidence="2">Type I restriction enzyme HindI endonuclease subunit-like C-terminal domain-containing protein</fullName>
    </recommendedName>
</protein>
<dbReference type="PANTHER" id="PTHR30195:SF15">
    <property type="entry name" value="TYPE I RESTRICTION ENZYME HINDI ENDONUCLEASE SUBUNIT"/>
    <property type="match status" value="1"/>
</dbReference>
<accession>A0A080M275</accession>
<dbReference type="InterPro" id="IPR051268">
    <property type="entry name" value="Type-I_R_enzyme_R_subunit"/>
</dbReference>
<dbReference type="Proteomes" id="UP000021315">
    <property type="component" value="Unassembled WGS sequence"/>
</dbReference>
<feature type="domain" description="Type I restriction enzyme HindI endonuclease subunit-like C-terminal" evidence="2">
    <location>
        <begin position="17"/>
        <end position="249"/>
    </location>
</feature>
<comment type="caution">
    <text evidence="3">The sequence shown here is derived from an EMBL/GenBank/DDBJ whole genome shotgun (WGS) entry which is preliminary data.</text>
</comment>
<name>A0A080M275_9PROT</name>
<gene>
    <name evidence="3" type="ORF">AW06_003595</name>
</gene>
<proteinExistence type="predicted"/>
<dbReference type="GO" id="GO:0009307">
    <property type="term" value="P:DNA restriction-modification system"/>
    <property type="evidence" value="ECO:0007669"/>
    <property type="project" value="UniProtKB-KW"/>
</dbReference>
<dbReference type="EMBL" id="JDST02000091">
    <property type="protein sequence ID" value="KFB75377.1"/>
    <property type="molecule type" value="Genomic_DNA"/>
</dbReference>